<comment type="caution">
    <text evidence="1">The sequence shown here is derived from an EMBL/GenBank/DDBJ whole genome shotgun (WGS) entry which is preliminary data.</text>
</comment>
<dbReference type="Proteomes" id="UP001239111">
    <property type="component" value="Chromosome 4"/>
</dbReference>
<protein>
    <submittedName>
        <fullName evidence="1">Uncharacterized protein</fullName>
    </submittedName>
</protein>
<organism evidence="1 2">
    <name type="scientific">Eretmocerus hayati</name>
    <dbReference type="NCBI Taxonomy" id="131215"/>
    <lineage>
        <taxon>Eukaryota</taxon>
        <taxon>Metazoa</taxon>
        <taxon>Ecdysozoa</taxon>
        <taxon>Arthropoda</taxon>
        <taxon>Hexapoda</taxon>
        <taxon>Insecta</taxon>
        <taxon>Pterygota</taxon>
        <taxon>Neoptera</taxon>
        <taxon>Endopterygota</taxon>
        <taxon>Hymenoptera</taxon>
        <taxon>Apocrita</taxon>
        <taxon>Proctotrupomorpha</taxon>
        <taxon>Chalcidoidea</taxon>
        <taxon>Aphelinidae</taxon>
        <taxon>Aphelininae</taxon>
        <taxon>Eretmocerus</taxon>
    </lineage>
</organism>
<dbReference type="EMBL" id="CM056744">
    <property type="protein sequence ID" value="KAJ8666023.1"/>
    <property type="molecule type" value="Genomic_DNA"/>
</dbReference>
<evidence type="ECO:0000313" key="2">
    <source>
        <dbReference type="Proteomes" id="UP001239111"/>
    </source>
</evidence>
<name>A0ACC2N4F0_9HYME</name>
<accession>A0ACC2N4F0</accession>
<reference evidence="1" key="1">
    <citation type="submission" date="2023-04" db="EMBL/GenBank/DDBJ databases">
        <title>A chromosome-level genome assembly of the parasitoid wasp Eretmocerus hayati.</title>
        <authorList>
            <person name="Zhong Y."/>
            <person name="Liu S."/>
            <person name="Liu Y."/>
        </authorList>
    </citation>
    <scope>NUCLEOTIDE SEQUENCE</scope>
    <source>
        <strain evidence="1">ZJU_SS_LIU_2023</strain>
    </source>
</reference>
<gene>
    <name evidence="1" type="ORF">QAD02_007685</name>
</gene>
<proteinExistence type="predicted"/>
<evidence type="ECO:0000313" key="1">
    <source>
        <dbReference type="EMBL" id="KAJ8666023.1"/>
    </source>
</evidence>
<sequence>MHGESAQPGPTQQALMQEQAPPGIRHSKDQSSRRDWFSGSSSSDEWEMETPVSRRSRSQGKRVVSKEQKKSERIVQVIKTFASWKISFDGEPKGRKDKAEEFLASVKECMEAIDLSDAEVLAAMPSILTDRARTCTSREVASTELEEATGQVAGLTVGNKPEAKAPESKPPPATTPANPANADGGQKGKGRGRRGGEKNENGTSAGAAAETAAVMTNATKPASTSTPTPSAPPPPTPPALQAGPWGYPWGFPPSPYWQMPGASATQGNARPASAETHEEGQDSGNSSPLTPRKDRAPPSIGGPSRYLGAIPRAPMVERRSRERRRRVRPEPVEAEAPTQHCPPAAAPLAVLTEEAEPTLDSGLDPVADSARAQQELQDWLEPRRAPTR</sequence>
<keyword evidence="2" id="KW-1185">Reference proteome</keyword>